<evidence type="ECO:0000256" key="3">
    <source>
        <dbReference type="ARBA" id="ARBA00023163"/>
    </source>
</evidence>
<dbReference type="SUPFAM" id="SSF48498">
    <property type="entry name" value="Tetracyclin repressor-like, C-terminal domain"/>
    <property type="match status" value="1"/>
</dbReference>
<dbReference type="PROSITE" id="PS50977">
    <property type="entry name" value="HTH_TETR_2"/>
    <property type="match status" value="1"/>
</dbReference>
<dbReference type="GO" id="GO:0003700">
    <property type="term" value="F:DNA-binding transcription factor activity"/>
    <property type="evidence" value="ECO:0007669"/>
    <property type="project" value="TreeGrafter"/>
</dbReference>
<dbReference type="KEGG" id="afs:AFR_13595"/>
<dbReference type="InterPro" id="IPR050109">
    <property type="entry name" value="HTH-type_TetR-like_transc_reg"/>
</dbReference>
<dbReference type="Proteomes" id="UP000017746">
    <property type="component" value="Chromosome"/>
</dbReference>
<dbReference type="PANTHER" id="PTHR30055:SF234">
    <property type="entry name" value="HTH-TYPE TRANSCRIPTIONAL REGULATOR BETI"/>
    <property type="match status" value="1"/>
</dbReference>
<dbReference type="Pfam" id="PF16859">
    <property type="entry name" value="TetR_C_11"/>
    <property type="match status" value="1"/>
</dbReference>
<evidence type="ECO:0000256" key="1">
    <source>
        <dbReference type="ARBA" id="ARBA00023015"/>
    </source>
</evidence>
<dbReference type="PATRIC" id="fig|1246995.3.peg.2760"/>
<dbReference type="EMBL" id="CP006272">
    <property type="protein sequence ID" value="AGZ41005.1"/>
    <property type="molecule type" value="Genomic_DNA"/>
</dbReference>
<evidence type="ECO:0000313" key="7">
    <source>
        <dbReference type="Proteomes" id="UP000017746"/>
    </source>
</evidence>
<gene>
    <name evidence="6" type="ORF">AFR_13595</name>
</gene>
<dbReference type="Gene3D" id="1.10.10.60">
    <property type="entry name" value="Homeodomain-like"/>
    <property type="match status" value="1"/>
</dbReference>
<proteinExistence type="predicted"/>
<dbReference type="eggNOG" id="COG1309">
    <property type="taxonomic scope" value="Bacteria"/>
</dbReference>
<dbReference type="PANTHER" id="PTHR30055">
    <property type="entry name" value="HTH-TYPE TRANSCRIPTIONAL REGULATOR RUTR"/>
    <property type="match status" value="1"/>
</dbReference>
<dbReference type="RefSeq" id="WP_023361064.1">
    <property type="nucleotide sequence ID" value="NC_022657.1"/>
</dbReference>
<organism evidence="6 7">
    <name type="scientific">Actinoplanes friuliensis DSM 7358</name>
    <dbReference type="NCBI Taxonomy" id="1246995"/>
    <lineage>
        <taxon>Bacteria</taxon>
        <taxon>Bacillati</taxon>
        <taxon>Actinomycetota</taxon>
        <taxon>Actinomycetes</taxon>
        <taxon>Micromonosporales</taxon>
        <taxon>Micromonosporaceae</taxon>
        <taxon>Actinoplanes</taxon>
    </lineage>
</organism>
<dbReference type="InterPro" id="IPR011075">
    <property type="entry name" value="TetR_C"/>
</dbReference>
<feature type="domain" description="HTH tetR-type" evidence="5">
    <location>
        <begin position="10"/>
        <end position="70"/>
    </location>
</feature>
<dbReference type="AlphaFoldDB" id="U5VZ49"/>
<dbReference type="Gene3D" id="1.10.357.10">
    <property type="entry name" value="Tetracycline Repressor, domain 2"/>
    <property type="match status" value="1"/>
</dbReference>
<dbReference type="PRINTS" id="PR00455">
    <property type="entry name" value="HTHTETR"/>
</dbReference>
<evidence type="ECO:0000256" key="2">
    <source>
        <dbReference type="ARBA" id="ARBA00023125"/>
    </source>
</evidence>
<dbReference type="OrthoDB" id="9796019at2"/>
<name>U5VZ49_9ACTN</name>
<reference evidence="6 7" key="1">
    <citation type="journal article" date="2014" name="J. Biotechnol.">
        <title>Complete genome sequence of the actinobacterium Actinoplanes friuliensis HAG 010964, producer of the lipopeptide antibiotic friulimycin.</title>
        <authorList>
            <person name="Ruckert C."/>
            <person name="Szczepanowski R."/>
            <person name="Albersmeier A."/>
            <person name="Goesmann A."/>
            <person name="Fischer N."/>
            <person name="Steinkamper A."/>
            <person name="Puhler A."/>
            <person name="Biener R."/>
            <person name="Schwartz D."/>
            <person name="Kalinowski J."/>
        </authorList>
    </citation>
    <scope>NUCLEOTIDE SEQUENCE [LARGE SCALE GENOMIC DNA]</scope>
    <source>
        <strain evidence="6 7">DSM 7358</strain>
    </source>
</reference>
<evidence type="ECO:0000259" key="5">
    <source>
        <dbReference type="PROSITE" id="PS50977"/>
    </source>
</evidence>
<dbReference type="Pfam" id="PF00440">
    <property type="entry name" value="TetR_N"/>
    <property type="match status" value="1"/>
</dbReference>
<evidence type="ECO:0000313" key="6">
    <source>
        <dbReference type="EMBL" id="AGZ41005.1"/>
    </source>
</evidence>
<accession>U5VZ49</accession>
<dbReference type="InterPro" id="IPR009057">
    <property type="entry name" value="Homeodomain-like_sf"/>
</dbReference>
<dbReference type="STRING" id="1246995.AFR_13595"/>
<dbReference type="GO" id="GO:0000976">
    <property type="term" value="F:transcription cis-regulatory region binding"/>
    <property type="evidence" value="ECO:0007669"/>
    <property type="project" value="TreeGrafter"/>
</dbReference>
<keyword evidence="3" id="KW-0804">Transcription</keyword>
<evidence type="ECO:0000256" key="4">
    <source>
        <dbReference type="PROSITE-ProRule" id="PRU00335"/>
    </source>
</evidence>
<keyword evidence="2 4" id="KW-0238">DNA-binding</keyword>
<keyword evidence="7" id="KW-1185">Reference proteome</keyword>
<sequence>MPTDQDPRFLRSREAILHAARELLLEKGPTAVTHVQVAERAGVGRATVYRHWPQAELLLVEVMATVPMPFFDEPTVPTRDWLRRELTAMARQLDLDDVRAVATTLATNALWDKTMDARRAQFAGILGTRLAAALDDAQARGEFTPALPSRDAAAMAIGPMYYRSTIERTSTDEDLIEAIIAALGTWSPSPR</sequence>
<dbReference type="HOGENOM" id="CLU_069356_25_6_11"/>
<protein>
    <submittedName>
        <fullName evidence="6">TetR family transcriptional regulator</fullName>
    </submittedName>
</protein>
<keyword evidence="1" id="KW-0805">Transcription regulation</keyword>
<feature type="DNA-binding region" description="H-T-H motif" evidence="4">
    <location>
        <begin position="33"/>
        <end position="52"/>
    </location>
</feature>
<dbReference type="InterPro" id="IPR036271">
    <property type="entry name" value="Tet_transcr_reg_TetR-rel_C_sf"/>
</dbReference>
<dbReference type="InterPro" id="IPR001647">
    <property type="entry name" value="HTH_TetR"/>
</dbReference>
<dbReference type="SUPFAM" id="SSF46689">
    <property type="entry name" value="Homeodomain-like"/>
    <property type="match status" value="1"/>
</dbReference>